<feature type="transmembrane region" description="Helical" evidence="1">
    <location>
        <begin position="175"/>
        <end position="197"/>
    </location>
</feature>
<comment type="caution">
    <text evidence="2">The sequence shown here is derived from an EMBL/GenBank/DDBJ whole genome shotgun (WGS) entry which is preliminary data.</text>
</comment>
<name>A0A834NJ08_VESVU</name>
<dbReference type="AlphaFoldDB" id="A0A834NJ08"/>
<feature type="transmembrane region" description="Helical" evidence="1">
    <location>
        <begin position="111"/>
        <end position="130"/>
    </location>
</feature>
<feature type="transmembrane region" description="Helical" evidence="1">
    <location>
        <begin position="34"/>
        <end position="54"/>
    </location>
</feature>
<keyword evidence="3" id="KW-1185">Reference proteome</keyword>
<keyword evidence="1" id="KW-1133">Transmembrane helix</keyword>
<evidence type="ECO:0000313" key="3">
    <source>
        <dbReference type="Proteomes" id="UP000614350"/>
    </source>
</evidence>
<organism evidence="2 3">
    <name type="scientific">Vespula vulgaris</name>
    <name type="common">Yellow jacket</name>
    <name type="synonym">Wasp</name>
    <dbReference type="NCBI Taxonomy" id="7454"/>
    <lineage>
        <taxon>Eukaryota</taxon>
        <taxon>Metazoa</taxon>
        <taxon>Ecdysozoa</taxon>
        <taxon>Arthropoda</taxon>
        <taxon>Hexapoda</taxon>
        <taxon>Insecta</taxon>
        <taxon>Pterygota</taxon>
        <taxon>Neoptera</taxon>
        <taxon>Endopterygota</taxon>
        <taxon>Hymenoptera</taxon>
        <taxon>Apocrita</taxon>
        <taxon>Aculeata</taxon>
        <taxon>Vespoidea</taxon>
        <taxon>Vespidae</taxon>
        <taxon>Vespinae</taxon>
        <taxon>Vespula</taxon>
    </lineage>
</organism>
<sequence length="270" mass="31542">MVEFDISQFAMTRKLLSMSGLLPYLKPSQRFTRVFIMSTTLIIACSIQVLNFLWTQLRIATSVLHIAYLLTTITMSIIYHYILFNKKLILRYLAQIVNDWNNIRQTKQFDVLLDYAFLYRKCVFIFIVSYNMYVSLMFLSSLNPLLLDLTVPLNESRQRILIIPMNWYTGQERHFLKILILELVISLILGLCVISGFSLYILILQHICAMFHIIGCLLDNILDAKEKKLKAIDNEVIYKRIIHVIKIHKRTIQSVSIIQHTSLDPSISSY</sequence>
<keyword evidence="1" id="KW-0812">Transmembrane</keyword>
<feature type="transmembrane region" description="Helical" evidence="1">
    <location>
        <begin position="66"/>
        <end position="84"/>
    </location>
</feature>
<dbReference type="EMBL" id="JACSEA010000001">
    <property type="protein sequence ID" value="KAF7411212.1"/>
    <property type="molecule type" value="Genomic_DNA"/>
</dbReference>
<evidence type="ECO:0000256" key="1">
    <source>
        <dbReference type="SAM" id="Phobius"/>
    </source>
</evidence>
<keyword evidence="1" id="KW-0472">Membrane</keyword>
<protein>
    <submittedName>
        <fullName evidence="2">Uncharacterized protein</fullName>
    </submittedName>
</protein>
<evidence type="ECO:0000313" key="2">
    <source>
        <dbReference type="EMBL" id="KAF7411212.1"/>
    </source>
</evidence>
<proteinExistence type="predicted"/>
<accession>A0A834NJ08</accession>
<gene>
    <name evidence="2" type="ORF">HZH66_000108</name>
</gene>
<reference evidence="2" key="1">
    <citation type="journal article" date="2020" name="G3 (Bethesda)">
        <title>High-Quality Assemblies for Three Invasive Social Wasps from the &lt;i&gt;Vespula&lt;/i&gt; Genus.</title>
        <authorList>
            <person name="Harrop T.W.R."/>
            <person name="Guhlin J."/>
            <person name="McLaughlin G.M."/>
            <person name="Permina E."/>
            <person name="Stockwell P."/>
            <person name="Gilligan J."/>
            <person name="Le Lec M.F."/>
            <person name="Gruber M.A.M."/>
            <person name="Quinn O."/>
            <person name="Lovegrove M."/>
            <person name="Duncan E.J."/>
            <person name="Remnant E.J."/>
            <person name="Van Eeckhoven J."/>
            <person name="Graham B."/>
            <person name="Knapp R.A."/>
            <person name="Langford K.W."/>
            <person name="Kronenberg Z."/>
            <person name="Press M.O."/>
            <person name="Eacker S.M."/>
            <person name="Wilson-Rankin E.E."/>
            <person name="Purcell J."/>
            <person name="Lester P.J."/>
            <person name="Dearden P.K."/>
        </authorList>
    </citation>
    <scope>NUCLEOTIDE SEQUENCE</scope>
    <source>
        <strain evidence="2">Marl-1</strain>
    </source>
</reference>
<dbReference type="Proteomes" id="UP000614350">
    <property type="component" value="Unassembled WGS sequence"/>
</dbReference>